<evidence type="ECO:0000256" key="5">
    <source>
        <dbReference type="PIRSR" id="PIRSR017617-1"/>
    </source>
</evidence>
<dbReference type="FunFam" id="3.40.640.10:FF:000030">
    <property type="entry name" value="Low-specificity L-threonine aldolase"/>
    <property type="match status" value="1"/>
</dbReference>
<proteinExistence type="inferred from homology"/>
<feature type="modified residue" description="N6-(pyridoxal phosphate)lysine" evidence="5">
    <location>
        <position position="216"/>
    </location>
</feature>
<dbReference type="OrthoDB" id="10261951at2759"/>
<accession>A0A2J6RLD3</accession>
<feature type="non-terminal residue" evidence="7">
    <location>
        <position position="1"/>
    </location>
</feature>
<protein>
    <submittedName>
        <fullName evidence="7">Aromatic amino acid beta-eliminating lyase/threonine aldolase</fullName>
    </submittedName>
</protein>
<organism evidence="7 8">
    <name type="scientific">Hyaloscypha variabilis (strain UAMH 11265 / GT02V1 / F)</name>
    <name type="common">Meliniomyces variabilis</name>
    <dbReference type="NCBI Taxonomy" id="1149755"/>
    <lineage>
        <taxon>Eukaryota</taxon>
        <taxon>Fungi</taxon>
        <taxon>Dikarya</taxon>
        <taxon>Ascomycota</taxon>
        <taxon>Pezizomycotina</taxon>
        <taxon>Leotiomycetes</taxon>
        <taxon>Helotiales</taxon>
        <taxon>Hyaloscyphaceae</taxon>
        <taxon>Hyaloscypha</taxon>
        <taxon>Hyaloscypha variabilis</taxon>
    </lineage>
</organism>
<sequence length="359" mass="38697">TPRSHSVQNAWSTPGSAEFDFRSDTITTPTTSMLMAIQNTTLFDDGYGEDPTTSSLEAHMAELCGHEAGVFLLSGTMGNQIALRSLLTQPPHAVLCDHRAHILCLEAGGVSMLTGAMVSGVVPSNGNYLLLEDIEKHVILSDDCHACPTKVISIENTLRGIITPLTEVQRISVFARKHGIKMHLDGARLWEVVAAGAGSLSEYGAYFDSMTLCYSKGLGAPVGSILVGSEEFIKRARWMRQAIGGTLRQAGVLTSAARNAIDVNFGVGSNGEGNVLKRTHAIAQRIAAFWLSLGGSIEHPVHTNMVWIDLKKAGVDPQRLRDVAKSKGVKLTRGRIVVHYQISDEAVDRLKDVLATVMQ</sequence>
<evidence type="ECO:0000256" key="3">
    <source>
        <dbReference type="ARBA" id="ARBA00022898"/>
    </source>
</evidence>
<dbReference type="Proteomes" id="UP000235786">
    <property type="component" value="Unassembled WGS sequence"/>
</dbReference>
<evidence type="ECO:0000256" key="1">
    <source>
        <dbReference type="ARBA" id="ARBA00001933"/>
    </source>
</evidence>
<evidence type="ECO:0000313" key="7">
    <source>
        <dbReference type="EMBL" id="PMD39289.1"/>
    </source>
</evidence>
<dbReference type="InterPro" id="IPR015424">
    <property type="entry name" value="PyrdxlP-dep_Trfase"/>
</dbReference>
<dbReference type="PANTHER" id="PTHR48097">
    <property type="entry name" value="L-THREONINE ALDOLASE-RELATED"/>
    <property type="match status" value="1"/>
</dbReference>
<dbReference type="STRING" id="1149755.A0A2J6RLD3"/>
<keyword evidence="8" id="KW-1185">Reference proteome</keyword>
<keyword evidence="4 7" id="KW-0456">Lyase</keyword>
<evidence type="ECO:0000259" key="6">
    <source>
        <dbReference type="Pfam" id="PF01212"/>
    </source>
</evidence>
<evidence type="ECO:0000256" key="4">
    <source>
        <dbReference type="ARBA" id="ARBA00023239"/>
    </source>
</evidence>
<dbReference type="InterPro" id="IPR001597">
    <property type="entry name" value="ArAA_b-elim_lyase/Thr_aldolase"/>
</dbReference>
<dbReference type="GO" id="GO:0006545">
    <property type="term" value="P:glycine biosynthetic process"/>
    <property type="evidence" value="ECO:0007669"/>
    <property type="project" value="TreeGrafter"/>
</dbReference>
<feature type="domain" description="Aromatic amino acid beta-eliminating lyase/threonine aldolase" evidence="6">
    <location>
        <begin position="20"/>
        <end position="311"/>
    </location>
</feature>
<name>A0A2J6RLD3_HYAVF</name>
<dbReference type="InterPro" id="IPR023603">
    <property type="entry name" value="Low_specificity_L-TA-like"/>
</dbReference>
<dbReference type="Gene3D" id="3.40.640.10">
    <property type="entry name" value="Type I PLP-dependent aspartate aminotransferase-like (Major domain)"/>
    <property type="match status" value="1"/>
</dbReference>
<dbReference type="PANTHER" id="PTHR48097:SF9">
    <property type="entry name" value="L-THREONINE ALDOLASE"/>
    <property type="match status" value="1"/>
</dbReference>
<dbReference type="PIRSF" id="PIRSF017617">
    <property type="entry name" value="Thr_aldolase"/>
    <property type="match status" value="1"/>
</dbReference>
<dbReference type="Gene3D" id="3.90.1150.10">
    <property type="entry name" value="Aspartate Aminotransferase, domain 1"/>
    <property type="match status" value="1"/>
</dbReference>
<dbReference type="GO" id="GO:0006567">
    <property type="term" value="P:L-threonine catabolic process"/>
    <property type="evidence" value="ECO:0007669"/>
    <property type="project" value="TreeGrafter"/>
</dbReference>
<feature type="non-terminal residue" evidence="7">
    <location>
        <position position="359"/>
    </location>
</feature>
<dbReference type="NCBIfam" id="NF041359">
    <property type="entry name" value="GntG_guanitoxin"/>
    <property type="match status" value="1"/>
</dbReference>
<comment type="cofactor">
    <cofactor evidence="1">
        <name>pyridoxal 5'-phosphate</name>
        <dbReference type="ChEBI" id="CHEBI:597326"/>
    </cofactor>
</comment>
<dbReference type="GO" id="GO:0005829">
    <property type="term" value="C:cytosol"/>
    <property type="evidence" value="ECO:0007669"/>
    <property type="project" value="TreeGrafter"/>
</dbReference>
<reference evidence="7 8" key="1">
    <citation type="submission" date="2016-04" db="EMBL/GenBank/DDBJ databases">
        <title>A degradative enzymes factory behind the ericoid mycorrhizal symbiosis.</title>
        <authorList>
            <consortium name="DOE Joint Genome Institute"/>
            <person name="Martino E."/>
            <person name="Morin E."/>
            <person name="Grelet G."/>
            <person name="Kuo A."/>
            <person name="Kohler A."/>
            <person name="Daghino S."/>
            <person name="Barry K."/>
            <person name="Choi C."/>
            <person name="Cichocki N."/>
            <person name="Clum A."/>
            <person name="Copeland A."/>
            <person name="Hainaut M."/>
            <person name="Haridas S."/>
            <person name="Labutti K."/>
            <person name="Lindquist E."/>
            <person name="Lipzen A."/>
            <person name="Khouja H.-R."/>
            <person name="Murat C."/>
            <person name="Ohm R."/>
            <person name="Olson A."/>
            <person name="Spatafora J."/>
            <person name="Veneault-Fourrey C."/>
            <person name="Henrissat B."/>
            <person name="Grigoriev I."/>
            <person name="Martin F."/>
            <person name="Perotto S."/>
        </authorList>
    </citation>
    <scope>NUCLEOTIDE SEQUENCE [LARGE SCALE GENOMIC DNA]</scope>
    <source>
        <strain evidence="7 8">F</strain>
    </source>
</reference>
<dbReference type="Pfam" id="PF01212">
    <property type="entry name" value="Beta_elim_lyase"/>
    <property type="match status" value="1"/>
</dbReference>
<dbReference type="InterPro" id="IPR015422">
    <property type="entry name" value="PyrdxlP-dep_Trfase_small"/>
</dbReference>
<dbReference type="GO" id="GO:0008732">
    <property type="term" value="F:L-allo-threonine aldolase activity"/>
    <property type="evidence" value="ECO:0007669"/>
    <property type="project" value="TreeGrafter"/>
</dbReference>
<gene>
    <name evidence="7" type="ORF">L207DRAFT_396007</name>
</gene>
<dbReference type="AlphaFoldDB" id="A0A2J6RLD3"/>
<evidence type="ECO:0000313" key="8">
    <source>
        <dbReference type="Proteomes" id="UP000235786"/>
    </source>
</evidence>
<evidence type="ECO:0000256" key="2">
    <source>
        <dbReference type="ARBA" id="ARBA00006966"/>
    </source>
</evidence>
<comment type="similarity">
    <text evidence="2">Belongs to the threonine aldolase family.</text>
</comment>
<dbReference type="InterPro" id="IPR015421">
    <property type="entry name" value="PyrdxlP-dep_Trfase_major"/>
</dbReference>
<keyword evidence="3" id="KW-0663">Pyridoxal phosphate</keyword>
<dbReference type="SUPFAM" id="SSF53383">
    <property type="entry name" value="PLP-dependent transferases"/>
    <property type="match status" value="1"/>
</dbReference>
<dbReference type="EMBL" id="KZ613947">
    <property type="protein sequence ID" value="PMD39289.1"/>
    <property type="molecule type" value="Genomic_DNA"/>
</dbReference>